<dbReference type="RefSeq" id="XP_033432016.1">
    <property type="nucleotide sequence ID" value="XM_033566259.1"/>
</dbReference>
<reference evidence="7 8" key="1">
    <citation type="submission" date="2019-08" db="EMBL/GenBank/DDBJ databases">
        <title>The genome sequence of a newly discovered highly antifungal drug resistant Aspergillus species, Aspergillus tanneri NIH 1004.</title>
        <authorList>
            <person name="Mounaud S."/>
            <person name="Singh I."/>
            <person name="Joardar V."/>
            <person name="Pakala S."/>
            <person name="Pakala S."/>
            <person name="Venepally P."/>
            <person name="Chung J.K."/>
            <person name="Losada L."/>
            <person name="Nierman W.C."/>
        </authorList>
    </citation>
    <scope>NUCLEOTIDE SEQUENCE [LARGE SCALE GENOMIC DNA]</scope>
    <source>
        <strain evidence="7 8">NIH1004</strain>
    </source>
</reference>
<dbReference type="FunFam" id="1.20.58.1180:FF:000001">
    <property type="entry name" value="Mitochondrial large ribosomal subunit YmL35"/>
    <property type="match status" value="1"/>
</dbReference>
<dbReference type="InterPro" id="IPR036610">
    <property type="entry name" value="PEBP-like_sf"/>
</dbReference>
<dbReference type="PANTHER" id="PTHR11362:SF82">
    <property type="entry name" value="PHOSPHATIDYLETHANOLAMINE-BINDING PROTEIN 4"/>
    <property type="match status" value="1"/>
</dbReference>
<dbReference type="EMBL" id="QUQM01000002">
    <property type="protein sequence ID" value="KAA8652655.1"/>
    <property type="molecule type" value="Genomic_DNA"/>
</dbReference>
<feature type="compositionally biased region" description="Basic and acidic residues" evidence="6">
    <location>
        <begin position="1"/>
        <end position="12"/>
    </location>
</feature>
<sequence>MKTQRGDPREAWAENSTVMVSDPERSPPELRESHLRARSASLPGIFLFTEPAEKGGCRNVMGLVTRADEAAKSSDDAVGASPLRLGFDCEKSSTPAASTPLYHHHHLPLLPLTPFIRHNGPLGLQGLQLHSTRAFQTTALVREEAQTETKSQPFHKNPDPELVSSPRLERKLLRQGISPIGSRRRRAALQSSANIPFEQLPYQCFQEARKVLIADREEKLKEMTAMAEKIARLQAIPTEEAGGEQVRKSKLRAMELHLEHLKVLADVNDPLVKKRFEDGQGDMNKPIYRYLADRKWREYRRKILVQRITQMKVIPDVLPHCDPVADTKLYFGRNAVQPGEFVNSQLSMVAPKLDVQLFERGEKLVTIAVVDPDIPNVEKDGFDYKMHYLAVNIPISATSTKVDLTKLSTESQVVLPWVPPVAQKGSPYHRLSVFIMEQKESKPLDFAAVKARETDRDNLLLRTLQARYHLKAISAHLFRTQWDETMADVMKQIGYPDVDMELRRKRPEALPYKRRNPSTFR</sequence>
<dbReference type="SUPFAM" id="SSF49777">
    <property type="entry name" value="PEBP-like"/>
    <property type="match status" value="1"/>
</dbReference>
<comment type="function">
    <text evidence="3">Component of the mitochondrial ribosome (mitoribosome), a dedicated translation machinery responsible for the synthesis of mitochondrial genome-encoded proteins, including at least some of the essential transmembrane subunits of the mitochondrial respiratory chain. The mitoribosomes are attached to the mitochondrial inner membrane and translation products are cotranslationally integrated into the membrane.</text>
</comment>
<dbReference type="OrthoDB" id="2153661at2759"/>
<dbReference type="Proteomes" id="UP000324241">
    <property type="component" value="Unassembled WGS sequence"/>
</dbReference>
<dbReference type="PANTHER" id="PTHR11362">
    <property type="entry name" value="PHOSPHATIDYLETHANOLAMINE-BINDING PROTEIN"/>
    <property type="match status" value="1"/>
</dbReference>
<feature type="region of interest" description="Disordered" evidence="6">
    <location>
        <begin position="1"/>
        <end position="32"/>
    </location>
</feature>
<evidence type="ECO:0000256" key="1">
    <source>
        <dbReference type="ARBA" id="ARBA00004173"/>
    </source>
</evidence>
<name>A0A5M9MZW6_9EURO</name>
<keyword evidence="2" id="KW-0496">Mitochondrion</keyword>
<comment type="caution">
    <text evidence="7">The sequence shown here is derived from an EMBL/GenBank/DDBJ whole genome shotgun (WGS) entry which is preliminary data.</text>
</comment>
<comment type="subcellular location">
    <subcellularLocation>
        <location evidence="1">Mitochondrion</location>
    </subcellularLocation>
</comment>
<dbReference type="FunFam" id="3.90.280.10:FF:000004">
    <property type="entry name" value="Mitochondrial large ribosomal subunit YmL35"/>
    <property type="match status" value="1"/>
</dbReference>
<dbReference type="InterPro" id="IPR008914">
    <property type="entry name" value="PEBP"/>
</dbReference>
<dbReference type="Gene3D" id="3.90.280.10">
    <property type="entry name" value="PEBP-like"/>
    <property type="match status" value="1"/>
</dbReference>
<feature type="region of interest" description="Disordered" evidence="6">
    <location>
        <begin position="142"/>
        <end position="163"/>
    </location>
</feature>
<evidence type="ECO:0000256" key="3">
    <source>
        <dbReference type="ARBA" id="ARBA00037226"/>
    </source>
</evidence>
<comment type="similarity">
    <text evidence="4">Belongs to the phosphatidylethanolamine-binding protein family. Mitochondrion-specific ribosomal protein mL38 subfamily.</text>
</comment>
<dbReference type="GO" id="GO:0005739">
    <property type="term" value="C:mitochondrion"/>
    <property type="evidence" value="ECO:0007669"/>
    <property type="project" value="UniProtKB-SubCell"/>
</dbReference>
<dbReference type="AlphaFoldDB" id="A0A5M9MZW6"/>
<accession>A0A5M9MZW6</accession>
<evidence type="ECO:0000313" key="8">
    <source>
        <dbReference type="Proteomes" id="UP000324241"/>
    </source>
</evidence>
<protein>
    <recommendedName>
        <fullName evidence="5">Large ribosomal subunit protein mL38</fullName>
    </recommendedName>
</protein>
<proteinExistence type="inferred from homology"/>
<gene>
    <name evidence="7" type="ORF">ATNIH1004_001560</name>
</gene>
<dbReference type="InterPro" id="IPR035810">
    <property type="entry name" value="PEBP_euk"/>
</dbReference>
<dbReference type="GeneID" id="54324262"/>
<evidence type="ECO:0000256" key="4">
    <source>
        <dbReference type="ARBA" id="ARBA00038016"/>
    </source>
</evidence>
<evidence type="ECO:0000256" key="2">
    <source>
        <dbReference type="ARBA" id="ARBA00023128"/>
    </source>
</evidence>
<dbReference type="Pfam" id="PF01161">
    <property type="entry name" value="PBP"/>
    <property type="match status" value="1"/>
</dbReference>
<dbReference type="Gene3D" id="1.20.58.1180">
    <property type="match status" value="1"/>
</dbReference>
<organism evidence="7 8">
    <name type="scientific">Aspergillus tanneri</name>
    <dbReference type="NCBI Taxonomy" id="1220188"/>
    <lineage>
        <taxon>Eukaryota</taxon>
        <taxon>Fungi</taxon>
        <taxon>Dikarya</taxon>
        <taxon>Ascomycota</taxon>
        <taxon>Pezizomycotina</taxon>
        <taxon>Eurotiomycetes</taxon>
        <taxon>Eurotiomycetidae</taxon>
        <taxon>Eurotiales</taxon>
        <taxon>Aspergillaceae</taxon>
        <taxon>Aspergillus</taxon>
        <taxon>Aspergillus subgen. Circumdati</taxon>
    </lineage>
</organism>
<evidence type="ECO:0000256" key="6">
    <source>
        <dbReference type="SAM" id="MobiDB-lite"/>
    </source>
</evidence>
<dbReference type="CDD" id="cd00866">
    <property type="entry name" value="PEBP_euk"/>
    <property type="match status" value="1"/>
</dbReference>
<evidence type="ECO:0000256" key="5">
    <source>
        <dbReference type="ARBA" id="ARBA00039444"/>
    </source>
</evidence>
<feature type="compositionally biased region" description="Basic and acidic residues" evidence="6">
    <location>
        <begin position="22"/>
        <end position="32"/>
    </location>
</feature>
<dbReference type="VEuPathDB" id="FungiDB:EYZ11_010657"/>
<evidence type="ECO:0000313" key="7">
    <source>
        <dbReference type="EMBL" id="KAA8652655.1"/>
    </source>
</evidence>